<name>A0A9N9TF23_PHYSR</name>
<dbReference type="OrthoDB" id="6621861at2759"/>
<feature type="coiled-coil region" evidence="1">
    <location>
        <begin position="56"/>
        <end position="83"/>
    </location>
</feature>
<dbReference type="Proteomes" id="UP001153712">
    <property type="component" value="Chromosome 1"/>
</dbReference>
<protein>
    <submittedName>
        <fullName evidence="3">Uncharacterized protein</fullName>
    </submittedName>
</protein>
<organism evidence="3 4">
    <name type="scientific">Phyllotreta striolata</name>
    <name type="common">Striped flea beetle</name>
    <name type="synonym">Crioceris striolata</name>
    <dbReference type="NCBI Taxonomy" id="444603"/>
    <lineage>
        <taxon>Eukaryota</taxon>
        <taxon>Metazoa</taxon>
        <taxon>Ecdysozoa</taxon>
        <taxon>Arthropoda</taxon>
        <taxon>Hexapoda</taxon>
        <taxon>Insecta</taxon>
        <taxon>Pterygota</taxon>
        <taxon>Neoptera</taxon>
        <taxon>Endopterygota</taxon>
        <taxon>Coleoptera</taxon>
        <taxon>Polyphaga</taxon>
        <taxon>Cucujiformia</taxon>
        <taxon>Chrysomeloidea</taxon>
        <taxon>Chrysomelidae</taxon>
        <taxon>Galerucinae</taxon>
        <taxon>Alticini</taxon>
        <taxon>Phyllotreta</taxon>
    </lineage>
</organism>
<feature type="signal peptide" evidence="2">
    <location>
        <begin position="1"/>
        <end position="32"/>
    </location>
</feature>
<evidence type="ECO:0000313" key="4">
    <source>
        <dbReference type="Proteomes" id="UP001153712"/>
    </source>
</evidence>
<dbReference type="EMBL" id="OU900094">
    <property type="protein sequence ID" value="CAG9855015.1"/>
    <property type="molecule type" value="Genomic_DNA"/>
</dbReference>
<sequence length="130" mass="15084">MKFQTESIKMNPTIHISSLCILLLMMCTKINGDLATNSIRRSDFDLKTAQTPYQLIESLRKQVLEKENELKKAEEINKNFEKMIQLVNILGQVDSFLTERTRAMIQKLAMLTGADNGEFEKEYNKKHPFK</sequence>
<evidence type="ECO:0000256" key="2">
    <source>
        <dbReference type="SAM" id="SignalP"/>
    </source>
</evidence>
<reference evidence="3" key="1">
    <citation type="submission" date="2022-01" db="EMBL/GenBank/DDBJ databases">
        <authorList>
            <person name="King R."/>
        </authorList>
    </citation>
    <scope>NUCLEOTIDE SEQUENCE</scope>
</reference>
<evidence type="ECO:0000256" key="1">
    <source>
        <dbReference type="SAM" id="Coils"/>
    </source>
</evidence>
<evidence type="ECO:0000313" key="3">
    <source>
        <dbReference type="EMBL" id="CAG9855015.1"/>
    </source>
</evidence>
<keyword evidence="1" id="KW-0175">Coiled coil</keyword>
<dbReference type="AlphaFoldDB" id="A0A9N9TF23"/>
<proteinExistence type="predicted"/>
<feature type="chain" id="PRO_5040350833" evidence="2">
    <location>
        <begin position="33"/>
        <end position="130"/>
    </location>
</feature>
<accession>A0A9N9TF23</accession>
<keyword evidence="4" id="KW-1185">Reference proteome</keyword>
<gene>
    <name evidence="3" type="ORF">PHYEVI_LOCUS1475</name>
</gene>
<keyword evidence="2" id="KW-0732">Signal</keyword>